<gene>
    <name evidence="7" type="ORF">GSLYS_00014048001</name>
</gene>
<comment type="caution">
    <text evidence="7">The sequence shown here is derived from an EMBL/GenBank/DDBJ whole genome shotgun (WGS) entry which is preliminary data.</text>
</comment>
<feature type="domain" description="Sushi" evidence="6">
    <location>
        <begin position="146"/>
        <end position="209"/>
    </location>
</feature>
<dbReference type="AlphaFoldDB" id="A0AAV2I2N7"/>
<dbReference type="Pfam" id="PF00084">
    <property type="entry name" value="Sushi"/>
    <property type="match status" value="9"/>
</dbReference>
<dbReference type="SUPFAM" id="SSF57535">
    <property type="entry name" value="Complement control module/SCR domain"/>
    <property type="match status" value="10"/>
</dbReference>
<evidence type="ECO:0000313" key="7">
    <source>
        <dbReference type="EMBL" id="CAL1540399.1"/>
    </source>
</evidence>
<feature type="disulfide bond" evidence="5">
    <location>
        <begin position="509"/>
        <end position="552"/>
    </location>
</feature>
<evidence type="ECO:0000256" key="1">
    <source>
        <dbReference type="ARBA" id="ARBA00022659"/>
    </source>
</evidence>
<feature type="domain" description="Sushi" evidence="6">
    <location>
        <begin position="78"/>
        <end position="137"/>
    </location>
</feature>
<accession>A0AAV2I2N7</accession>
<feature type="domain" description="Sushi" evidence="6">
    <location>
        <begin position="269"/>
        <end position="331"/>
    </location>
</feature>
<feature type="domain" description="Sushi" evidence="6">
    <location>
        <begin position="210"/>
        <end position="268"/>
    </location>
</feature>
<dbReference type="PANTHER" id="PTHR19325">
    <property type="entry name" value="COMPLEMENT COMPONENT-RELATED SUSHI DOMAIN-CONTAINING"/>
    <property type="match status" value="1"/>
</dbReference>
<feature type="disulfide bond" evidence="5">
    <location>
        <begin position="595"/>
        <end position="622"/>
    </location>
</feature>
<dbReference type="PANTHER" id="PTHR19325:SF558">
    <property type="entry name" value="PROTEIN LEV-9"/>
    <property type="match status" value="1"/>
</dbReference>
<feature type="domain" description="Sushi" evidence="6">
    <location>
        <begin position="332"/>
        <end position="390"/>
    </location>
</feature>
<keyword evidence="8" id="KW-1185">Reference proteome</keyword>
<feature type="disulfide bond" evidence="5">
    <location>
        <begin position="419"/>
        <end position="446"/>
    </location>
</feature>
<dbReference type="PROSITE" id="PS50923">
    <property type="entry name" value="SUSHI"/>
    <property type="match status" value="9"/>
</dbReference>
<dbReference type="InterPro" id="IPR000436">
    <property type="entry name" value="Sushi_SCR_CCP_dom"/>
</dbReference>
<dbReference type="InterPro" id="IPR050350">
    <property type="entry name" value="Compl-Cell_Adhes-Reg"/>
</dbReference>
<evidence type="ECO:0000259" key="6">
    <source>
        <dbReference type="PROSITE" id="PS50923"/>
    </source>
</evidence>
<protein>
    <recommendedName>
        <fullName evidence="6">Sushi domain-containing protein</fullName>
    </recommendedName>
</protein>
<organism evidence="7 8">
    <name type="scientific">Lymnaea stagnalis</name>
    <name type="common">Great pond snail</name>
    <name type="synonym">Helix stagnalis</name>
    <dbReference type="NCBI Taxonomy" id="6523"/>
    <lineage>
        <taxon>Eukaryota</taxon>
        <taxon>Metazoa</taxon>
        <taxon>Spiralia</taxon>
        <taxon>Lophotrochozoa</taxon>
        <taxon>Mollusca</taxon>
        <taxon>Gastropoda</taxon>
        <taxon>Heterobranchia</taxon>
        <taxon>Euthyneura</taxon>
        <taxon>Panpulmonata</taxon>
        <taxon>Hygrophila</taxon>
        <taxon>Lymnaeoidea</taxon>
        <taxon>Lymnaeidae</taxon>
        <taxon>Lymnaea</taxon>
    </lineage>
</organism>
<feature type="domain" description="Sushi" evidence="6">
    <location>
        <begin position="625"/>
        <end position="695"/>
    </location>
</feature>
<keyword evidence="4" id="KW-0325">Glycoprotein</keyword>
<evidence type="ECO:0000256" key="4">
    <source>
        <dbReference type="ARBA" id="ARBA00023180"/>
    </source>
</evidence>
<feature type="domain" description="Sushi" evidence="6">
    <location>
        <begin position="566"/>
        <end position="624"/>
    </location>
</feature>
<feature type="disulfide bond" evidence="5">
    <location>
        <begin position="361"/>
        <end position="388"/>
    </location>
</feature>
<feature type="disulfide bond" evidence="5">
    <location>
        <begin position="666"/>
        <end position="693"/>
    </location>
</feature>
<feature type="domain" description="Sushi" evidence="6">
    <location>
        <begin position="391"/>
        <end position="448"/>
    </location>
</feature>
<evidence type="ECO:0000256" key="3">
    <source>
        <dbReference type="ARBA" id="ARBA00023157"/>
    </source>
</evidence>
<keyword evidence="1 5" id="KW-0768">Sushi</keyword>
<dbReference type="SMART" id="SM00032">
    <property type="entry name" value="CCP"/>
    <property type="match status" value="10"/>
</dbReference>
<feature type="disulfide bond" evidence="5">
    <location>
        <begin position="239"/>
        <end position="266"/>
    </location>
</feature>
<keyword evidence="2" id="KW-0677">Repeat</keyword>
<dbReference type="Proteomes" id="UP001497497">
    <property type="component" value="Unassembled WGS sequence"/>
</dbReference>
<evidence type="ECO:0000313" key="8">
    <source>
        <dbReference type="Proteomes" id="UP001497497"/>
    </source>
</evidence>
<reference evidence="7 8" key="1">
    <citation type="submission" date="2024-04" db="EMBL/GenBank/DDBJ databases">
        <authorList>
            <consortium name="Genoscope - CEA"/>
            <person name="William W."/>
        </authorList>
    </citation>
    <scope>NUCLEOTIDE SEQUENCE [LARGE SCALE GENOMIC DNA]</scope>
</reference>
<evidence type="ECO:0000256" key="5">
    <source>
        <dbReference type="PROSITE-ProRule" id="PRU00302"/>
    </source>
</evidence>
<sequence length="718" mass="79900">MVFLKDVLVVAVVVVVGVFLQLHVVGAELTVCDHERQSDERGSRKCSKRCDSDKDCVSSKKKCMCDGKCGKSCVNPNLRCYPVPTDIPHGRVEIKPFNKFEAIATYTCEDGYLLVGLPARVCQGDETWMGEEPKCEVNTGLADRNQECGLPPPAHHAVHNGSPSQTRFQLGTNIRYTCLPGFTQHKDSVDRAWCVGAGVWVGPNMTCTTSGCSTPPDIPNGHLEMQAQNVVGSHIKYVCQKGFFLVGNAERTCLKDGSWDGREPSCEQVVCGPPPQVEHAEHDAPKDQYRFLTSTQLMYNCEFGYYREGSQRAICSGAEGHWIGPSMTCKARDCGAPGEINNGWRDPGYRFTYPTRVTYHCNEGYELRGRPYRECQANGEWSGALPECEPIHCNELGPPLHGTMIGSGTSFNSVIRFVCNNGYKVVGSSERTCHSDRTWSGQDAFCEEINCGVPGPLWNGYLDGHRTTVGALYFFRCNIRTKFNGTAFSTQCGDNGQWSNPVPQCLGQCQMPSIINGTIISGREGGWVDHGTVIEPRCLHGLVLNDSRPVTCDNGTWTMIPRCVPAPCDMPPPQIENGHRIFFDLSHGTKARYFCIAGYKMVDSNRYMVCEYGQWTGSKPICEEYFCPNPGILIDGNIYKVGNHGKFHFNDYIVTIKHGDRLVYECKRNYKLVGPKGAACVNGKWSPGEKPVCERSRHPLFNKLWKPYEENGRGKMYY</sequence>
<dbReference type="InterPro" id="IPR035976">
    <property type="entry name" value="Sushi/SCR/CCP_sf"/>
</dbReference>
<dbReference type="CDD" id="cd00033">
    <property type="entry name" value="CCP"/>
    <property type="match status" value="9"/>
</dbReference>
<keyword evidence="3 5" id="KW-1015">Disulfide bond</keyword>
<proteinExistence type="predicted"/>
<dbReference type="EMBL" id="CAXITT010000380">
    <property type="protein sequence ID" value="CAL1540399.1"/>
    <property type="molecule type" value="Genomic_DNA"/>
</dbReference>
<name>A0AAV2I2N7_LYMST</name>
<feature type="domain" description="Sushi" evidence="6">
    <location>
        <begin position="507"/>
        <end position="565"/>
    </location>
</feature>
<feature type="disulfide bond" evidence="5">
    <location>
        <begin position="108"/>
        <end position="135"/>
    </location>
</feature>
<evidence type="ECO:0000256" key="2">
    <source>
        <dbReference type="ARBA" id="ARBA00022737"/>
    </source>
</evidence>
<comment type="caution">
    <text evidence="5">Lacks conserved residue(s) required for the propagation of feature annotation.</text>
</comment>
<dbReference type="Gene3D" id="2.10.70.10">
    <property type="entry name" value="Complement Module, domain 1"/>
    <property type="match status" value="10"/>
</dbReference>